<comment type="caution">
    <text evidence="5">The sequence shown here is derived from an EMBL/GenBank/DDBJ whole genome shotgun (WGS) entry which is preliminary data.</text>
</comment>
<dbReference type="PRINTS" id="PR00032">
    <property type="entry name" value="HTHARAC"/>
</dbReference>
<reference evidence="5 6" key="1">
    <citation type="submission" date="2023-07" db="EMBL/GenBank/DDBJ databases">
        <title>Genomic Encyclopedia of Type Strains, Phase IV (KMG-IV): sequencing the most valuable type-strain genomes for metagenomic binning, comparative biology and taxonomic classification.</title>
        <authorList>
            <person name="Goeker M."/>
        </authorList>
    </citation>
    <scope>NUCLEOTIDE SEQUENCE [LARGE SCALE GENOMIC DNA]</scope>
    <source>
        <strain evidence="5 6">DSM 9768</strain>
    </source>
</reference>
<proteinExistence type="predicted"/>
<dbReference type="Gene3D" id="2.60.120.280">
    <property type="entry name" value="Regulatory protein AraC"/>
    <property type="match status" value="1"/>
</dbReference>
<dbReference type="SUPFAM" id="SSF46689">
    <property type="entry name" value="Homeodomain-like"/>
    <property type="match status" value="1"/>
</dbReference>
<organism evidence="5 6">
    <name type="scientific">Evansella vedderi</name>
    <dbReference type="NCBI Taxonomy" id="38282"/>
    <lineage>
        <taxon>Bacteria</taxon>
        <taxon>Bacillati</taxon>
        <taxon>Bacillota</taxon>
        <taxon>Bacilli</taxon>
        <taxon>Bacillales</taxon>
        <taxon>Bacillaceae</taxon>
        <taxon>Evansella</taxon>
    </lineage>
</organism>
<protein>
    <submittedName>
        <fullName evidence="5">AraC-like DNA-binding protein</fullName>
    </submittedName>
</protein>
<keyword evidence="2" id="KW-0238">DNA-binding</keyword>
<dbReference type="RefSeq" id="WP_307321549.1">
    <property type="nucleotide sequence ID" value="NZ_JAUSUG010000002.1"/>
</dbReference>
<keyword evidence="3" id="KW-0804">Transcription</keyword>
<dbReference type="PANTHER" id="PTHR43280">
    <property type="entry name" value="ARAC-FAMILY TRANSCRIPTIONAL REGULATOR"/>
    <property type="match status" value="1"/>
</dbReference>
<dbReference type="Pfam" id="PF12833">
    <property type="entry name" value="HTH_18"/>
    <property type="match status" value="1"/>
</dbReference>
<evidence type="ECO:0000256" key="2">
    <source>
        <dbReference type="ARBA" id="ARBA00023125"/>
    </source>
</evidence>
<evidence type="ECO:0000256" key="1">
    <source>
        <dbReference type="ARBA" id="ARBA00023015"/>
    </source>
</evidence>
<keyword evidence="6" id="KW-1185">Reference proteome</keyword>
<dbReference type="InterPro" id="IPR018060">
    <property type="entry name" value="HTH_AraC"/>
</dbReference>
<dbReference type="Gene3D" id="1.10.10.60">
    <property type="entry name" value="Homeodomain-like"/>
    <property type="match status" value="1"/>
</dbReference>
<dbReference type="Pfam" id="PF02311">
    <property type="entry name" value="AraC_binding"/>
    <property type="match status" value="1"/>
</dbReference>
<dbReference type="Proteomes" id="UP001230005">
    <property type="component" value="Unassembled WGS sequence"/>
</dbReference>
<dbReference type="InterPro" id="IPR009057">
    <property type="entry name" value="Homeodomain-like_sf"/>
</dbReference>
<dbReference type="InterPro" id="IPR003313">
    <property type="entry name" value="AraC-bd"/>
</dbReference>
<dbReference type="PROSITE" id="PS01124">
    <property type="entry name" value="HTH_ARAC_FAMILY_2"/>
    <property type="match status" value="1"/>
</dbReference>
<dbReference type="InterPro" id="IPR020449">
    <property type="entry name" value="Tscrpt_reg_AraC-type_HTH"/>
</dbReference>
<dbReference type="PANTHER" id="PTHR43280:SF2">
    <property type="entry name" value="HTH-TYPE TRANSCRIPTIONAL REGULATOR EXSA"/>
    <property type="match status" value="1"/>
</dbReference>
<name>A0ABT9ZPS5_9BACI</name>
<evidence type="ECO:0000259" key="4">
    <source>
        <dbReference type="PROSITE" id="PS01124"/>
    </source>
</evidence>
<keyword evidence="1" id="KW-0805">Transcription regulation</keyword>
<sequence length="281" mass="32455">MIKHREFFIPLNESKLPVYAETVGCNKDQEKIFRPNGYPFYHWIQTAKGEGMITYGDHTVKLPPNTGILLFPHVEHSYESDPEASIPWETFYLTFDGSMVATILQNLEINESSFYHWEQETPLTTFIDEVIKRGDRESDIFSLQASTDVYSFLITLNRYGKARSTPMTSSNQLSTLYPLIDWMKEEIGNPDVGLEEMASFLGISKRYLNDLFRKNLHVTPYIYFIKLRIQKGKKLLLENNLRTIKSIAAQVGFRSSSHFVATFHKMVGVTPDQYRRMNGGL</sequence>
<dbReference type="SUPFAM" id="SSF51215">
    <property type="entry name" value="Regulatory protein AraC"/>
    <property type="match status" value="1"/>
</dbReference>
<evidence type="ECO:0000313" key="5">
    <source>
        <dbReference type="EMBL" id="MDQ0253204.1"/>
    </source>
</evidence>
<accession>A0ABT9ZPS5</accession>
<dbReference type="SMART" id="SM00342">
    <property type="entry name" value="HTH_ARAC"/>
    <property type="match status" value="1"/>
</dbReference>
<evidence type="ECO:0000313" key="6">
    <source>
        <dbReference type="Proteomes" id="UP001230005"/>
    </source>
</evidence>
<dbReference type="EMBL" id="JAUSUG010000002">
    <property type="protein sequence ID" value="MDQ0253204.1"/>
    <property type="molecule type" value="Genomic_DNA"/>
</dbReference>
<evidence type="ECO:0000256" key="3">
    <source>
        <dbReference type="ARBA" id="ARBA00023163"/>
    </source>
</evidence>
<feature type="domain" description="HTH araC/xylS-type" evidence="4">
    <location>
        <begin position="177"/>
        <end position="277"/>
    </location>
</feature>
<gene>
    <name evidence="5" type="ORF">J2S74_000576</name>
</gene>
<dbReference type="InterPro" id="IPR037923">
    <property type="entry name" value="HTH-like"/>
</dbReference>